<protein>
    <recommendedName>
        <fullName evidence="4">Secreted protein</fullName>
    </recommendedName>
</protein>
<comment type="caution">
    <text evidence="2">The sequence shown here is derived from an EMBL/GenBank/DDBJ whole genome shotgun (WGS) entry which is preliminary data.</text>
</comment>
<dbReference type="AlphaFoldDB" id="A0A2T4UCJ4"/>
<reference evidence="2 3" key="1">
    <citation type="submission" date="2018-03" db="EMBL/GenBank/DDBJ databases">
        <title>Aquarubrobacter algicola gen. nov., sp. nov., a novel actinobacterium isolated from shallow eutrophic lake during the end of cyanobacterial harmful algal blooms.</title>
        <authorList>
            <person name="Chun S.J."/>
        </authorList>
    </citation>
    <scope>NUCLEOTIDE SEQUENCE [LARGE SCALE GENOMIC DNA]</scope>
    <source>
        <strain evidence="2 3">Seoho-28</strain>
    </source>
</reference>
<dbReference type="Proteomes" id="UP000240739">
    <property type="component" value="Unassembled WGS sequence"/>
</dbReference>
<accession>A0A2T4UCJ4</accession>
<proteinExistence type="predicted"/>
<sequence length="112" mass="11791">MRRLLLLAVATAVLATPAGAAAQDRSCGSVKRPFTDARVAVSVTKGSVSCRTARAVLGRYWRSSTTAFSRSVTVSYRGVRWRCRPTAVMSGANAWGCSTPGQRSIVAGVEVG</sequence>
<evidence type="ECO:0000256" key="1">
    <source>
        <dbReference type="SAM" id="SignalP"/>
    </source>
</evidence>
<gene>
    <name evidence="2" type="ORF">C7Y72_20320</name>
</gene>
<name>A0A2T4UCJ4_9ACTN</name>
<dbReference type="EMBL" id="PYYB01000004">
    <property type="protein sequence ID" value="PTL54922.1"/>
    <property type="molecule type" value="Genomic_DNA"/>
</dbReference>
<keyword evidence="3" id="KW-1185">Reference proteome</keyword>
<evidence type="ECO:0000313" key="2">
    <source>
        <dbReference type="EMBL" id="PTL54922.1"/>
    </source>
</evidence>
<keyword evidence="1" id="KW-0732">Signal</keyword>
<dbReference type="RefSeq" id="WP_146175478.1">
    <property type="nucleotide sequence ID" value="NZ_PYYB01000004.1"/>
</dbReference>
<evidence type="ECO:0008006" key="4">
    <source>
        <dbReference type="Google" id="ProtNLM"/>
    </source>
</evidence>
<feature type="chain" id="PRO_5015530090" description="Secreted protein" evidence="1">
    <location>
        <begin position="21"/>
        <end position="112"/>
    </location>
</feature>
<evidence type="ECO:0000313" key="3">
    <source>
        <dbReference type="Proteomes" id="UP000240739"/>
    </source>
</evidence>
<feature type="signal peptide" evidence="1">
    <location>
        <begin position="1"/>
        <end position="20"/>
    </location>
</feature>
<organism evidence="2 3">
    <name type="scientific">Paraconexibacter algicola</name>
    <dbReference type="NCBI Taxonomy" id="2133960"/>
    <lineage>
        <taxon>Bacteria</taxon>
        <taxon>Bacillati</taxon>
        <taxon>Actinomycetota</taxon>
        <taxon>Thermoleophilia</taxon>
        <taxon>Solirubrobacterales</taxon>
        <taxon>Paraconexibacteraceae</taxon>
        <taxon>Paraconexibacter</taxon>
    </lineage>
</organism>